<accession>W6RP94</accession>
<dbReference type="AlphaFoldDB" id="W6RP94"/>
<keyword evidence="3" id="KW-1185">Reference proteome</keyword>
<evidence type="ECO:0000313" key="3">
    <source>
        <dbReference type="Proteomes" id="UP000019443"/>
    </source>
</evidence>
<geneLocation type="plasmid" evidence="2 3">
    <name>pLPU83d</name>
</geneLocation>
<dbReference type="PATRIC" id="fig|348824.6.peg.6247"/>
<keyword evidence="2" id="KW-0614">Plasmid</keyword>
<sequence length="64" mass="6686">MPGCKGRPAPDRAATQVEDGNAVAGRRGARQDLKPGQDAMVAGKAGIVRRLAGTTNRSAQQRSR</sequence>
<dbReference type="Proteomes" id="UP000019443">
    <property type="component" value="Plasmid pLPU83d"/>
</dbReference>
<proteinExistence type="predicted"/>
<dbReference type="KEGG" id="rhl:LPU83_pLPU83d_0599"/>
<gene>
    <name evidence="2" type="ORF">LPU83_pLPU83d_0599</name>
</gene>
<evidence type="ECO:0000313" key="2">
    <source>
        <dbReference type="EMBL" id="CDM61970.1"/>
    </source>
</evidence>
<evidence type="ECO:0000256" key="1">
    <source>
        <dbReference type="SAM" id="MobiDB-lite"/>
    </source>
</evidence>
<reference evidence="2" key="1">
    <citation type="submission" date="2013-11" db="EMBL/GenBank/DDBJ databases">
        <title>Draft genome sequence of the broad-host-range Rhizobium sp. LPU83 strain, a member of the low-genetic diversity Oregon-like Rhizobium sp. group.</title>
        <authorList>
            <person name="Wibberg D."/>
            <person name="Puehler A."/>
            <person name="Schlueter A."/>
        </authorList>
    </citation>
    <scope>NUCLEOTIDE SEQUENCE [LARGE SCALE GENOMIC DNA]</scope>
    <source>
        <strain evidence="2">LPU83</strain>
        <plasmid evidence="2">pLPU83d</plasmid>
    </source>
</reference>
<dbReference type="EMBL" id="HG916855">
    <property type="protein sequence ID" value="CDM61970.1"/>
    <property type="molecule type" value="Genomic_DNA"/>
</dbReference>
<name>W6RP94_9HYPH</name>
<feature type="region of interest" description="Disordered" evidence="1">
    <location>
        <begin position="1"/>
        <end position="34"/>
    </location>
</feature>
<protein>
    <submittedName>
        <fullName evidence="2">Uncharacterized protein</fullName>
    </submittedName>
</protein>
<organism evidence="2 3">
    <name type="scientific">Rhizobium favelukesii</name>
    <dbReference type="NCBI Taxonomy" id="348824"/>
    <lineage>
        <taxon>Bacteria</taxon>
        <taxon>Pseudomonadati</taxon>
        <taxon>Pseudomonadota</taxon>
        <taxon>Alphaproteobacteria</taxon>
        <taxon>Hyphomicrobiales</taxon>
        <taxon>Rhizobiaceae</taxon>
        <taxon>Rhizobium/Agrobacterium group</taxon>
        <taxon>Rhizobium</taxon>
    </lineage>
</organism>
<dbReference type="HOGENOM" id="CLU_2864811_0_0_5"/>